<reference evidence="1 2" key="1">
    <citation type="submission" date="2023-06" db="EMBL/GenBank/DDBJ databases">
        <title>Sporosarcina sp. nov., isolated from Korean traditional fermented seafood 'Jeotgal'.</title>
        <authorList>
            <person name="Yang A.I."/>
            <person name="Shin N.-R."/>
        </authorList>
    </citation>
    <scope>NUCLEOTIDE SEQUENCE [LARGE SCALE GENOMIC DNA]</scope>
    <source>
        <strain evidence="1 2">KCTC13119</strain>
    </source>
</reference>
<sequence length="240" mass="27323">MMKIILGGLEKLDFSATAENIRVVESVEQLLKKNNDEITYFSTLTEENSNAVVRNPENVYIPATSLLESHKSLGLHIYFDLESYPFYQKVKEIISKEDQPKGVFRFRRTVQHDRNHSLLTGDLYTLSSLFGKPQDIRVKQTDQSVTPSHTIILMNFGGGTMAHIEYTVSDRERIELEWSGIKKIIEFDSDQMVSIQSTRKPAQPLAYSVDAILACAQKVDQELIDRLNDFSRLIDGGVYS</sequence>
<proteinExistence type="predicted"/>
<dbReference type="RefSeq" id="WP_317942310.1">
    <property type="nucleotide sequence ID" value="NZ_JAUBDI010000002.1"/>
</dbReference>
<dbReference type="Proteomes" id="UP001282284">
    <property type="component" value="Unassembled WGS sequence"/>
</dbReference>
<organism evidence="1 2">
    <name type="scientific">Sporosarcina saromensis</name>
    <dbReference type="NCBI Taxonomy" id="359365"/>
    <lineage>
        <taxon>Bacteria</taxon>
        <taxon>Bacillati</taxon>
        <taxon>Bacillota</taxon>
        <taxon>Bacilli</taxon>
        <taxon>Bacillales</taxon>
        <taxon>Caryophanaceae</taxon>
        <taxon>Sporosarcina</taxon>
    </lineage>
</organism>
<evidence type="ECO:0000313" key="1">
    <source>
        <dbReference type="EMBL" id="MDW0112427.1"/>
    </source>
</evidence>
<name>A0ABU4G7T7_9BACL</name>
<comment type="caution">
    <text evidence="1">The sequence shown here is derived from an EMBL/GenBank/DDBJ whole genome shotgun (WGS) entry which is preliminary data.</text>
</comment>
<dbReference type="EMBL" id="JAUBDI010000002">
    <property type="protein sequence ID" value="MDW0112427.1"/>
    <property type="molecule type" value="Genomic_DNA"/>
</dbReference>
<accession>A0ABU4G7T7</accession>
<protein>
    <submittedName>
        <fullName evidence="1">Uncharacterized protein</fullName>
    </submittedName>
</protein>
<evidence type="ECO:0000313" key="2">
    <source>
        <dbReference type="Proteomes" id="UP001282284"/>
    </source>
</evidence>
<keyword evidence="2" id="KW-1185">Reference proteome</keyword>
<gene>
    <name evidence="1" type="ORF">QT711_04465</name>
</gene>